<organism evidence="5 6">
    <name type="scientific">Platanthera guangdongensis</name>
    <dbReference type="NCBI Taxonomy" id="2320717"/>
    <lineage>
        <taxon>Eukaryota</taxon>
        <taxon>Viridiplantae</taxon>
        <taxon>Streptophyta</taxon>
        <taxon>Embryophyta</taxon>
        <taxon>Tracheophyta</taxon>
        <taxon>Spermatophyta</taxon>
        <taxon>Magnoliopsida</taxon>
        <taxon>Liliopsida</taxon>
        <taxon>Asparagales</taxon>
        <taxon>Orchidaceae</taxon>
        <taxon>Orchidoideae</taxon>
        <taxon>Orchideae</taxon>
        <taxon>Orchidinae</taxon>
        <taxon>Platanthera</taxon>
    </lineage>
</organism>
<comment type="caution">
    <text evidence="5">The sequence shown here is derived from an EMBL/GenBank/DDBJ whole genome shotgun (WGS) entry which is preliminary data.</text>
</comment>
<dbReference type="InterPro" id="IPR038090">
    <property type="entry name" value="Cdt1_C_WH_dom_sf"/>
</dbReference>
<dbReference type="InterPro" id="IPR045173">
    <property type="entry name" value="Cdt1"/>
</dbReference>
<dbReference type="Proteomes" id="UP001412067">
    <property type="component" value="Unassembled WGS sequence"/>
</dbReference>
<feature type="compositionally biased region" description="Basic and acidic residues" evidence="3">
    <location>
        <begin position="1"/>
        <end position="27"/>
    </location>
</feature>
<evidence type="ECO:0000313" key="5">
    <source>
        <dbReference type="EMBL" id="KAK8964297.1"/>
    </source>
</evidence>
<dbReference type="Gene3D" id="1.10.10.1420">
    <property type="entry name" value="DNA replication factor Cdt1, C-terminal WH domain"/>
    <property type="match status" value="1"/>
</dbReference>
<feature type="compositionally biased region" description="Basic and acidic residues" evidence="3">
    <location>
        <begin position="53"/>
        <end position="69"/>
    </location>
</feature>
<dbReference type="Pfam" id="PF16679">
    <property type="entry name" value="CDT1_C"/>
    <property type="match status" value="1"/>
</dbReference>
<dbReference type="SUPFAM" id="SSF46785">
    <property type="entry name" value="Winged helix' DNA-binding domain"/>
    <property type="match status" value="1"/>
</dbReference>
<accession>A0ABR2MKA0</accession>
<dbReference type="PANTHER" id="PTHR28637:SF13">
    <property type="entry name" value="EXPRESSED PROTEIN"/>
    <property type="match status" value="1"/>
</dbReference>
<evidence type="ECO:0000256" key="1">
    <source>
        <dbReference type="ARBA" id="ARBA00008356"/>
    </source>
</evidence>
<comment type="similarity">
    <text evidence="1">Belongs to the Cdt1 family.</text>
</comment>
<gene>
    <name evidence="5" type="ORF">KSP40_PGU005936</name>
</gene>
<dbReference type="CDD" id="cd08674">
    <property type="entry name" value="Cdt1_m"/>
    <property type="match status" value="1"/>
</dbReference>
<dbReference type="InterPro" id="IPR014939">
    <property type="entry name" value="CDT1_Gemini-bd-like"/>
</dbReference>
<evidence type="ECO:0000259" key="4">
    <source>
        <dbReference type="SMART" id="SM01075"/>
    </source>
</evidence>
<dbReference type="InterPro" id="IPR036390">
    <property type="entry name" value="WH_DNA-bd_sf"/>
</dbReference>
<feature type="region of interest" description="Disordered" evidence="3">
    <location>
        <begin position="1"/>
        <end position="73"/>
    </location>
</feature>
<evidence type="ECO:0000313" key="6">
    <source>
        <dbReference type="Proteomes" id="UP001412067"/>
    </source>
</evidence>
<dbReference type="Pfam" id="PF08839">
    <property type="entry name" value="CDT1"/>
    <property type="match status" value="1"/>
</dbReference>
<reference evidence="5 6" key="1">
    <citation type="journal article" date="2022" name="Nat. Plants">
        <title>Genomes of leafy and leafless Platanthera orchids illuminate the evolution of mycoheterotrophy.</title>
        <authorList>
            <person name="Li M.H."/>
            <person name="Liu K.W."/>
            <person name="Li Z."/>
            <person name="Lu H.C."/>
            <person name="Ye Q.L."/>
            <person name="Zhang D."/>
            <person name="Wang J.Y."/>
            <person name="Li Y.F."/>
            <person name="Zhong Z.M."/>
            <person name="Liu X."/>
            <person name="Yu X."/>
            <person name="Liu D.K."/>
            <person name="Tu X.D."/>
            <person name="Liu B."/>
            <person name="Hao Y."/>
            <person name="Liao X.Y."/>
            <person name="Jiang Y.T."/>
            <person name="Sun W.H."/>
            <person name="Chen J."/>
            <person name="Chen Y.Q."/>
            <person name="Ai Y."/>
            <person name="Zhai J.W."/>
            <person name="Wu S.S."/>
            <person name="Zhou Z."/>
            <person name="Hsiao Y.Y."/>
            <person name="Wu W.L."/>
            <person name="Chen Y.Y."/>
            <person name="Lin Y.F."/>
            <person name="Hsu J.L."/>
            <person name="Li C.Y."/>
            <person name="Wang Z.W."/>
            <person name="Zhao X."/>
            <person name="Zhong W.Y."/>
            <person name="Ma X.K."/>
            <person name="Ma L."/>
            <person name="Huang J."/>
            <person name="Chen G.Z."/>
            <person name="Huang M.Z."/>
            <person name="Huang L."/>
            <person name="Peng D.H."/>
            <person name="Luo Y.B."/>
            <person name="Zou S.Q."/>
            <person name="Chen S.P."/>
            <person name="Lan S."/>
            <person name="Tsai W.C."/>
            <person name="Van de Peer Y."/>
            <person name="Liu Z.J."/>
        </authorList>
    </citation>
    <scope>NUCLEOTIDE SEQUENCE [LARGE SCALE GENOMIC DNA]</scope>
    <source>
        <strain evidence="5">Lor288</strain>
    </source>
</reference>
<protein>
    <recommendedName>
        <fullName evidence="4">CDT1 Geminin-binding domain-containing protein</fullName>
    </recommendedName>
</protein>
<proteinExistence type="inferred from homology"/>
<name>A0ABR2MKA0_9ASPA</name>
<dbReference type="SMART" id="SM01075">
    <property type="entry name" value="CDT1"/>
    <property type="match status" value="1"/>
</dbReference>
<sequence length="551" mass="62107">MERDCREKQTPIEFRRRKIHSDTEKNSDVSPAAIRNIGIGADDDSMKSIESPTPEKSDQKLSSREKQLHDNSSTQDILSEAFVPEIVLKSTELPEKLKSLAEFFDRMISSVRLLGLRKRLSTFQNICTQVEIMTRRKFSYGHLAQLKYAFPDAIQLEKVLIHDERTLCMIPDLKVIIIFDIMGHPYPGQSVSMALCDAFRVRLFEHLNANQDAEIPEAALPEPFNQRNIIKTLDSLSEESPSELPQQASVGVDSIINVSHFSSAFRKKFCEKMIVPEADLTKVLASASLPAISDNLEVRTHKNFDTTSLPDVSYFSKSIYFPSLDQLVERTPVKCISTAYDDQISGDVTAETPVMKTPKRPVPSPVEILVSTNEKAVSEPKSTPSVRRTLIYSPQKLDSSISKLDFDTEECTGVHEQVSDGTISSKRNICAQEENITRDVAGSKESQKLSQSNFEKRGALLNCLLAMFDTIHFICQSVDCSLITKQELVHKIISNNLDIEETSQVEEQLRLLEELVPDWMSKKRACNGEFLYCIKRVSDPNAVRIRLSEAQ</sequence>
<dbReference type="PANTHER" id="PTHR28637">
    <property type="entry name" value="DNA REPLICATION FACTOR CDT1"/>
    <property type="match status" value="1"/>
</dbReference>
<dbReference type="EMBL" id="JBBWWR010000007">
    <property type="protein sequence ID" value="KAK8964297.1"/>
    <property type="molecule type" value="Genomic_DNA"/>
</dbReference>
<keyword evidence="6" id="KW-1185">Reference proteome</keyword>
<evidence type="ECO:0000256" key="2">
    <source>
        <dbReference type="ARBA" id="ARBA00023306"/>
    </source>
</evidence>
<dbReference type="InterPro" id="IPR032054">
    <property type="entry name" value="Cdt1_C"/>
</dbReference>
<feature type="domain" description="CDT1 Geminin-binding" evidence="4">
    <location>
        <begin position="93"/>
        <end position="222"/>
    </location>
</feature>
<keyword evidence="2" id="KW-0131">Cell cycle</keyword>
<evidence type="ECO:0000256" key="3">
    <source>
        <dbReference type="SAM" id="MobiDB-lite"/>
    </source>
</evidence>